<dbReference type="Proteomes" id="UP001153636">
    <property type="component" value="Chromosome 16"/>
</dbReference>
<protein>
    <recommendedName>
        <fullName evidence="5">Dehydrogenase/reductase SDR family member 4</fullName>
    </recommendedName>
</protein>
<dbReference type="PRINTS" id="PR00080">
    <property type="entry name" value="SDRFAMILY"/>
</dbReference>
<evidence type="ECO:0000313" key="3">
    <source>
        <dbReference type="EMBL" id="CAH1104131.1"/>
    </source>
</evidence>
<dbReference type="InterPro" id="IPR020904">
    <property type="entry name" value="Sc_DH/Rdtase_CS"/>
</dbReference>
<dbReference type="Gene3D" id="3.40.50.720">
    <property type="entry name" value="NAD(P)-binding Rossmann-like Domain"/>
    <property type="match status" value="1"/>
</dbReference>
<dbReference type="FunFam" id="3.40.50.720:FF:000084">
    <property type="entry name" value="Short-chain dehydrogenase reductase"/>
    <property type="match status" value="1"/>
</dbReference>
<dbReference type="Pfam" id="PF13561">
    <property type="entry name" value="adh_short_C2"/>
    <property type="match status" value="1"/>
</dbReference>
<reference evidence="3" key="1">
    <citation type="submission" date="2022-01" db="EMBL/GenBank/DDBJ databases">
        <authorList>
            <person name="King R."/>
        </authorList>
    </citation>
    <scope>NUCLEOTIDE SEQUENCE</scope>
</reference>
<dbReference type="GO" id="GO:0004090">
    <property type="term" value="F:carbonyl reductase (NADPH) activity"/>
    <property type="evidence" value="ECO:0007669"/>
    <property type="project" value="TreeGrafter"/>
</dbReference>
<name>A0A9P0CM38_9CUCU</name>
<dbReference type="AlphaFoldDB" id="A0A9P0CM38"/>
<dbReference type="InterPro" id="IPR036291">
    <property type="entry name" value="NAD(P)-bd_dom_sf"/>
</dbReference>
<proteinExistence type="inferred from homology"/>
<dbReference type="InterPro" id="IPR002347">
    <property type="entry name" value="SDR_fam"/>
</dbReference>
<comment type="similarity">
    <text evidence="1">Belongs to the short-chain dehydrogenases/reductases (SDR) family.</text>
</comment>
<evidence type="ECO:0000256" key="2">
    <source>
        <dbReference type="ARBA" id="ARBA00023002"/>
    </source>
</evidence>
<dbReference type="OrthoDB" id="64340at2759"/>
<dbReference type="PROSITE" id="PS00061">
    <property type="entry name" value="ADH_SHORT"/>
    <property type="match status" value="1"/>
</dbReference>
<keyword evidence="4" id="KW-1185">Reference proteome</keyword>
<accession>A0A9P0CM38</accession>
<dbReference type="PRINTS" id="PR00081">
    <property type="entry name" value="GDHRDH"/>
</dbReference>
<sequence>MTTALKRLTGRIAIVTASTEGIGFAIAERLAKEGAKVIISSRKQKNVEEATKKLLDQGLDVRGLTCHVAKSDDRKKLFEEAKKIGGLDILVSNAAVSPTVGGVLDCSEESWDKIFDINVKSSFLLAKEAIPLLRSSKAGRLIFISSIAGFQPSEFLGAYAVSKTALLGLVKAASLQLAHDNITVNSICPGLIRTKFSDPITSNDEILKTAVPGIALKRLGEPHDVSGAAAFLASDDGSYVTGENIIVSGGMASRL</sequence>
<dbReference type="PANTHER" id="PTHR43943:SF2">
    <property type="entry name" value="DEHYDROGENASE_REDUCTASE 4"/>
    <property type="match status" value="1"/>
</dbReference>
<evidence type="ECO:0008006" key="5">
    <source>
        <dbReference type="Google" id="ProtNLM"/>
    </source>
</evidence>
<gene>
    <name evidence="3" type="ORF">PSYICH_LOCUS5197</name>
</gene>
<dbReference type="PANTHER" id="PTHR43943">
    <property type="entry name" value="DEHYDROGENASE/REDUCTASE (SDR FAMILY) MEMBER 4"/>
    <property type="match status" value="1"/>
</dbReference>
<evidence type="ECO:0000256" key="1">
    <source>
        <dbReference type="ARBA" id="ARBA00006484"/>
    </source>
</evidence>
<dbReference type="SUPFAM" id="SSF51735">
    <property type="entry name" value="NAD(P)-binding Rossmann-fold domains"/>
    <property type="match status" value="1"/>
</dbReference>
<organism evidence="3 4">
    <name type="scientific">Psylliodes chrysocephalus</name>
    <dbReference type="NCBI Taxonomy" id="3402493"/>
    <lineage>
        <taxon>Eukaryota</taxon>
        <taxon>Metazoa</taxon>
        <taxon>Ecdysozoa</taxon>
        <taxon>Arthropoda</taxon>
        <taxon>Hexapoda</taxon>
        <taxon>Insecta</taxon>
        <taxon>Pterygota</taxon>
        <taxon>Neoptera</taxon>
        <taxon>Endopterygota</taxon>
        <taxon>Coleoptera</taxon>
        <taxon>Polyphaga</taxon>
        <taxon>Cucujiformia</taxon>
        <taxon>Chrysomeloidea</taxon>
        <taxon>Chrysomelidae</taxon>
        <taxon>Galerucinae</taxon>
        <taxon>Alticini</taxon>
        <taxon>Psylliodes</taxon>
    </lineage>
</organism>
<keyword evidence="2" id="KW-0560">Oxidoreductase</keyword>
<dbReference type="NCBIfam" id="NF005559">
    <property type="entry name" value="PRK07231.1"/>
    <property type="match status" value="1"/>
</dbReference>
<dbReference type="EMBL" id="OV651828">
    <property type="protein sequence ID" value="CAH1104131.1"/>
    <property type="molecule type" value="Genomic_DNA"/>
</dbReference>
<evidence type="ECO:0000313" key="4">
    <source>
        <dbReference type="Proteomes" id="UP001153636"/>
    </source>
</evidence>